<reference evidence="2" key="1">
    <citation type="journal article" date="2024" name="Proc. Natl. Acad. Sci. U.S.A.">
        <title>Extraordinary preservation of gene collinearity over three hundred million years revealed in homosporous lycophytes.</title>
        <authorList>
            <person name="Li C."/>
            <person name="Wickell D."/>
            <person name="Kuo L.Y."/>
            <person name="Chen X."/>
            <person name="Nie B."/>
            <person name="Liao X."/>
            <person name="Peng D."/>
            <person name="Ji J."/>
            <person name="Jenkins J."/>
            <person name="Williams M."/>
            <person name="Shu S."/>
            <person name="Plott C."/>
            <person name="Barry K."/>
            <person name="Rajasekar S."/>
            <person name="Grimwood J."/>
            <person name="Han X."/>
            <person name="Sun S."/>
            <person name="Hou Z."/>
            <person name="He W."/>
            <person name="Dai G."/>
            <person name="Sun C."/>
            <person name="Schmutz J."/>
            <person name="Leebens-Mack J.H."/>
            <person name="Li F.W."/>
            <person name="Wang L."/>
        </authorList>
    </citation>
    <scope>NUCLEOTIDE SEQUENCE [LARGE SCALE GENOMIC DNA]</scope>
    <source>
        <strain evidence="2">cv. PW_Plant_1</strain>
    </source>
</reference>
<evidence type="ECO:0000313" key="2">
    <source>
        <dbReference type="Proteomes" id="UP001162992"/>
    </source>
</evidence>
<dbReference type="Proteomes" id="UP001162992">
    <property type="component" value="Chromosome 14"/>
</dbReference>
<evidence type="ECO:0000313" key="1">
    <source>
        <dbReference type="EMBL" id="KAJ7531808.1"/>
    </source>
</evidence>
<name>A0ACC2BPR9_DIPCM</name>
<accession>A0ACC2BPR9</accession>
<proteinExistence type="predicted"/>
<dbReference type="EMBL" id="CM055105">
    <property type="protein sequence ID" value="KAJ7531808.1"/>
    <property type="molecule type" value="Genomic_DNA"/>
</dbReference>
<sequence>MAAVLKSLRVEGFHGSLETMAGSRCKRLPYIMAAAFASCCVYFLLVLSNVPCRNPNSADASFAMLATANSSSSAPPSHYAQHKSAVLHVFPQAKSALPDILSDSATKISVFKTNLSHIVFGIAASAKLWEKRKHYIKAWWMPKMMRGFVWLDQMVVQNASEGLPPLKLSADTAQFKYTHKKGNRAAIRISRVVSETYRIRLPDVQWFVMGDDDTVFIPENLVSVLSKYNPEKFYYIGSSSESHTQNIEFSYNMAYGGGGFAVSYPLAKALEKIQDSCLQRYTYLFGSDDRIQACMAELGVPLTKEPGFHQFDIYGDAFGLLTAHPLTPFISLHHLDYINPIFPNMARLQALQRLLRSGRIDPGGLLQQSFCYDKKQSWSFSISWGYAIQLHQGLIPPRELERATRTFVSWYKKSAETEYTLSTRPAFADDCTQSAAYYIKEISFKNHFSIGNYTQEVGLKGQCKLKMAFLNGVESINVVREKFEELWHQAPRRQCCKVLKINNSSMQLHIGACQTKQIINTL</sequence>
<gene>
    <name evidence="1" type="ORF">O6H91_14G059500</name>
</gene>
<comment type="caution">
    <text evidence="1">The sequence shown here is derived from an EMBL/GenBank/DDBJ whole genome shotgun (WGS) entry which is preliminary data.</text>
</comment>
<keyword evidence="2" id="KW-1185">Reference proteome</keyword>
<organism evidence="1 2">
    <name type="scientific">Diphasiastrum complanatum</name>
    <name type="common">Issler's clubmoss</name>
    <name type="synonym">Lycopodium complanatum</name>
    <dbReference type="NCBI Taxonomy" id="34168"/>
    <lineage>
        <taxon>Eukaryota</taxon>
        <taxon>Viridiplantae</taxon>
        <taxon>Streptophyta</taxon>
        <taxon>Embryophyta</taxon>
        <taxon>Tracheophyta</taxon>
        <taxon>Lycopodiopsida</taxon>
        <taxon>Lycopodiales</taxon>
        <taxon>Lycopodiaceae</taxon>
        <taxon>Lycopodioideae</taxon>
        <taxon>Diphasiastrum</taxon>
    </lineage>
</organism>
<protein>
    <submittedName>
        <fullName evidence="1">Uncharacterized protein</fullName>
    </submittedName>
</protein>